<sequence length="69" mass="6949">MKKISLLAGVIVVAAVTAYGQRANLAARVLENGLEARLGADRIAELEDGLHLALCGACGPLPAPNASGP</sequence>
<dbReference type="Proteomes" id="UP000259273">
    <property type="component" value="Unassembled WGS sequence"/>
</dbReference>
<organism evidence="1 2">
    <name type="scientific">Haliea salexigens</name>
    <dbReference type="NCBI Taxonomy" id="287487"/>
    <lineage>
        <taxon>Bacteria</taxon>
        <taxon>Pseudomonadati</taxon>
        <taxon>Pseudomonadota</taxon>
        <taxon>Gammaproteobacteria</taxon>
        <taxon>Cellvibrionales</taxon>
        <taxon>Halieaceae</taxon>
        <taxon>Haliea</taxon>
    </lineage>
</organism>
<name>A0A3C1KT69_9GAMM</name>
<comment type="caution">
    <text evidence="1">The sequence shown here is derived from an EMBL/GenBank/DDBJ whole genome shotgun (WGS) entry which is preliminary data.</text>
</comment>
<dbReference type="EMBL" id="DMND01000253">
    <property type="protein sequence ID" value="HAN29738.1"/>
    <property type="molecule type" value="Genomic_DNA"/>
</dbReference>
<dbReference type="AlphaFoldDB" id="A0A3C1KT69"/>
<reference evidence="1 2" key="1">
    <citation type="journal article" date="2018" name="Nat. Biotechnol.">
        <title>A standardized bacterial taxonomy based on genome phylogeny substantially revises the tree of life.</title>
        <authorList>
            <person name="Parks D.H."/>
            <person name="Chuvochina M."/>
            <person name="Waite D.W."/>
            <person name="Rinke C."/>
            <person name="Skarshewski A."/>
            <person name="Chaumeil P.A."/>
            <person name="Hugenholtz P."/>
        </authorList>
    </citation>
    <scope>NUCLEOTIDE SEQUENCE [LARGE SCALE GENOMIC DNA]</scope>
    <source>
        <strain evidence="1">UBA9158</strain>
    </source>
</reference>
<evidence type="ECO:0000313" key="2">
    <source>
        <dbReference type="Proteomes" id="UP000259273"/>
    </source>
</evidence>
<feature type="non-terminal residue" evidence="1">
    <location>
        <position position="69"/>
    </location>
</feature>
<proteinExistence type="predicted"/>
<gene>
    <name evidence="1" type="ORF">DCP75_18850</name>
</gene>
<accession>A0A3C1KT69</accession>
<evidence type="ECO:0000313" key="1">
    <source>
        <dbReference type="EMBL" id="HAN29738.1"/>
    </source>
</evidence>
<protein>
    <submittedName>
        <fullName evidence="1">Ribonuclease Z</fullName>
    </submittedName>
</protein>